<name>A0AAW1XE82_RUBAR</name>
<dbReference type="PRINTS" id="PR00463">
    <property type="entry name" value="EP450I"/>
</dbReference>
<dbReference type="EMBL" id="JBEDUW010000004">
    <property type="protein sequence ID" value="KAK9934481.1"/>
    <property type="molecule type" value="Genomic_DNA"/>
</dbReference>
<dbReference type="GO" id="GO:0016705">
    <property type="term" value="F:oxidoreductase activity, acting on paired donors, with incorporation or reduction of molecular oxygen"/>
    <property type="evidence" value="ECO:0007669"/>
    <property type="project" value="InterPro"/>
</dbReference>
<accession>A0AAW1XE82</accession>
<evidence type="ECO:0000313" key="5">
    <source>
        <dbReference type="EMBL" id="KAK9934481.1"/>
    </source>
</evidence>
<dbReference type="GO" id="GO:0005506">
    <property type="term" value="F:iron ion binding"/>
    <property type="evidence" value="ECO:0007669"/>
    <property type="project" value="InterPro"/>
</dbReference>
<dbReference type="Pfam" id="PF00067">
    <property type="entry name" value="p450"/>
    <property type="match status" value="1"/>
</dbReference>
<dbReference type="InterPro" id="IPR036396">
    <property type="entry name" value="Cyt_P450_sf"/>
</dbReference>
<protein>
    <submittedName>
        <fullName evidence="5">Uncharacterized protein</fullName>
    </submittedName>
</protein>
<dbReference type="Gene3D" id="1.10.630.10">
    <property type="entry name" value="Cytochrome P450"/>
    <property type="match status" value="1"/>
</dbReference>
<comment type="similarity">
    <text evidence="1">Belongs to the cytochrome P450 family.</text>
</comment>
<dbReference type="Proteomes" id="UP001457282">
    <property type="component" value="Unassembled WGS sequence"/>
</dbReference>
<keyword evidence="3" id="KW-0408">Iron</keyword>
<dbReference type="GO" id="GO:0020037">
    <property type="term" value="F:heme binding"/>
    <property type="evidence" value="ECO:0007669"/>
    <property type="project" value="InterPro"/>
</dbReference>
<dbReference type="InterPro" id="IPR002401">
    <property type="entry name" value="Cyt_P450_E_grp-I"/>
</dbReference>
<dbReference type="AlphaFoldDB" id="A0AAW1XE82"/>
<keyword evidence="4" id="KW-1133">Transmembrane helix</keyword>
<evidence type="ECO:0000256" key="4">
    <source>
        <dbReference type="SAM" id="Phobius"/>
    </source>
</evidence>
<keyword evidence="2" id="KW-0479">Metal-binding</keyword>
<evidence type="ECO:0000256" key="1">
    <source>
        <dbReference type="ARBA" id="ARBA00010617"/>
    </source>
</evidence>
<feature type="transmembrane region" description="Helical" evidence="4">
    <location>
        <begin position="7"/>
        <end position="28"/>
    </location>
</feature>
<keyword evidence="6" id="KW-1185">Reference proteome</keyword>
<sequence>MELKMEYLITWSLSLIILATFIFFILGIQNRKTLESQSPRTPPSPPRLPIIGHLHHLLLTDVTPHRTFAKLPHQLGPIIHLRLGRVPTVIVSSAHLARLVLKTHDHVFASRPQLVAAQWLSFGCSDVTFSPYGTYWRQARKICVTELLSSKRVSSFQLVRDEEVNRLLTRLVTHSGSQLDISKLLFTLANNVLCKVALGKRFIMEESDRSGDRLVELLTETQSLLAGFCVGDFFPEWEWVNSVTGFKRRLKNNLEGLRAVCDEIIDEHLKKMESGSDETKGREDFVDVLLKVQQREDLEVPITDDNLKALVLDMFVAGNRYNSSSYTRMDNDGGVGPDDVDLDEIFGLATRKKSALVLVPTTNKEYQFKEN</sequence>
<dbReference type="GO" id="GO:0004497">
    <property type="term" value="F:monooxygenase activity"/>
    <property type="evidence" value="ECO:0007669"/>
    <property type="project" value="InterPro"/>
</dbReference>
<gene>
    <name evidence="5" type="ORF">M0R45_021622</name>
</gene>
<evidence type="ECO:0000256" key="2">
    <source>
        <dbReference type="ARBA" id="ARBA00022723"/>
    </source>
</evidence>
<dbReference type="InterPro" id="IPR001128">
    <property type="entry name" value="Cyt_P450"/>
</dbReference>
<evidence type="ECO:0000256" key="3">
    <source>
        <dbReference type="ARBA" id="ARBA00023004"/>
    </source>
</evidence>
<dbReference type="PANTHER" id="PTHR47955">
    <property type="entry name" value="CYTOCHROME P450 FAMILY 71 PROTEIN"/>
    <property type="match status" value="1"/>
</dbReference>
<reference evidence="5 6" key="1">
    <citation type="journal article" date="2023" name="G3 (Bethesda)">
        <title>A chromosome-length genome assembly and annotation of blackberry (Rubus argutus, cv. 'Hillquist').</title>
        <authorList>
            <person name="Bruna T."/>
            <person name="Aryal R."/>
            <person name="Dudchenko O."/>
            <person name="Sargent D.J."/>
            <person name="Mead D."/>
            <person name="Buti M."/>
            <person name="Cavallini A."/>
            <person name="Hytonen T."/>
            <person name="Andres J."/>
            <person name="Pham M."/>
            <person name="Weisz D."/>
            <person name="Mascagni F."/>
            <person name="Usai G."/>
            <person name="Natali L."/>
            <person name="Bassil N."/>
            <person name="Fernandez G.E."/>
            <person name="Lomsadze A."/>
            <person name="Armour M."/>
            <person name="Olukolu B."/>
            <person name="Poorten T."/>
            <person name="Britton C."/>
            <person name="Davik J."/>
            <person name="Ashrafi H."/>
            <person name="Aiden E.L."/>
            <person name="Borodovsky M."/>
            <person name="Worthington M."/>
        </authorList>
    </citation>
    <scope>NUCLEOTIDE SEQUENCE [LARGE SCALE GENOMIC DNA]</scope>
    <source>
        <strain evidence="5">PI 553951</strain>
    </source>
</reference>
<keyword evidence="4" id="KW-0472">Membrane</keyword>
<organism evidence="5 6">
    <name type="scientific">Rubus argutus</name>
    <name type="common">Southern blackberry</name>
    <dbReference type="NCBI Taxonomy" id="59490"/>
    <lineage>
        <taxon>Eukaryota</taxon>
        <taxon>Viridiplantae</taxon>
        <taxon>Streptophyta</taxon>
        <taxon>Embryophyta</taxon>
        <taxon>Tracheophyta</taxon>
        <taxon>Spermatophyta</taxon>
        <taxon>Magnoliopsida</taxon>
        <taxon>eudicotyledons</taxon>
        <taxon>Gunneridae</taxon>
        <taxon>Pentapetalae</taxon>
        <taxon>rosids</taxon>
        <taxon>fabids</taxon>
        <taxon>Rosales</taxon>
        <taxon>Rosaceae</taxon>
        <taxon>Rosoideae</taxon>
        <taxon>Rosoideae incertae sedis</taxon>
        <taxon>Rubus</taxon>
    </lineage>
</organism>
<evidence type="ECO:0000313" key="6">
    <source>
        <dbReference type="Proteomes" id="UP001457282"/>
    </source>
</evidence>
<comment type="caution">
    <text evidence="5">The sequence shown here is derived from an EMBL/GenBank/DDBJ whole genome shotgun (WGS) entry which is preliminary data.</text>
</comment>
<dbReference type="SUPFAM" id="SSF48264">
    <property type="entry name" value="Cytochrome P450"/>
    <property type="match status" value="1"/>
</dbReference>
<proteinExistence type="inferred from homology"/>
<keyword evidence="4" id="KW-0812">Transmembrane</keyword>